<evidence type="ECO:0000259" key="6">
    <source>
        <dbReference type="Pfam" id="PF05175"/>
    </source>
</evidence>
<dbReference type="InterPro" id="IPR004556">
    <property type="entry name" value="HemK-like"/>
</dbReference>
<dbReference type="Gene3D" id="1.10.8.10">
    <property type="entry name" value="DNA helicase RuvA subunit, C-terminal domain"/>
    <property type="match status" value="1"/>
</dbReference>
<dbReference type="Pfam" id="PF17827">
    <property type="entry name" value="PrmC_N"/>
    <property type="match status" value="1"/>
</dbReference>
<dbReference type="InterPro" id="IPR002052">
    <property type="entry name" value="DNA_methylase_N6_adenine_CS"/>
</dbReference>
<comment type="similarity">
    <text evidence="5">Belongs to the protein N5-glutamine methyltransferase family. PrmC subfamily.</text>
</comment>
<comment type="caution">
    <text evidence="5">Lacks conserved residue(s) required for the propagation of feature annotation.</text>
</comment>
<feature type="binding site" evidence="5">
    <location>
        <begin position="122"/>
        <end position="126"/>
    </location>
    <ligand>
        <name>S-adenosyl-L-methionine</name>
        <dbReference type="ChEBI" id="CHEBI:59789"/>
    </ligand>
</feature>
<feature type="domain" description="Methyltransferase small" evidence="6">
    <location>
        <begin position="114"/>
        <end position="199"/>
    </location>
</feature>
<accession>A0ABS1HI28</accession>
<dbReference type="RefSeq" id="WP_200464555.1">
    <property type="nucleotide sequence ID" value="NZ_JAENRR010000014.1"/>
</dbReference>
<feature type="binding site" evidence="5">
    <location>
        <begin position="188"/>
        <end position="191"/>
    </location>
    <ligand>
        <name>substrate</name>
    </ligand>
</feature>
<evidence type="ECO:0000256" key="1">
    <source>
        <dbReference type="ARBA" id="ARBA00022603"/>
    </source>
</evidence>
<feature type="binding site" evidence="5">
    <location>
        <position position="145"/>
    </location>
    <ligand>
        <name>S-adenosyl-L-methionine</name>
        <dbReference type="ChEBI" id="CHEBI:59789"/>
    </ligand>
</feature>
<dbReference type="PANTHER" id="PTHR18895:SF74">
    <property type="entry name" value="MTRF1L RELEASE FACTOR GLUTAMINE METHYLTRANSFERASE"/>
    <property type="match status" value="1"/>
</dbReference>
<comment type="function">
    <text evidence="5">Methylates the class 1 translation termination release factors RF1/PrfA and RF2/PrfB on the glutamine residue of the universally conserved GGQ motif.</text>
</comment>
<keyword evidence="3 5" id="KW-0949">S-adenosyl-L-methionine</keyword>
<evidence type="ECO:0000256" key="4">
    <source>
        <dbReference type="ARBA" id="ARBA00048391"/>
    </source>
</evidence>
<evidence type="ECO:0000256" key="5">
    <source>
        <dbReference type="HAMAP-Rule" id="MF_02126"/>
    </source>
</evidence>
<dbReference type="HAMAP" id="MF_02126">
    <property type="entry name" value="RF_methyltr_PrmC"/>
    <property type="match status" value="1"/>
</dbReference>
<dbReference type="InterPro" id="IPR007848">
    <property type="entry name" value="Small_mtfrase_dom"/>
</dbReference>
<organism evidence="8 9">
    <name type="scientific">Carboxylicivirga marina</name>
    <dbReference type="NCBI Taxonomy" id="2800988"/>
    <lineage>
        <taxon>Bacteria</taxon>
        <taxon>Pseudomonadati</taxon>
        <taxon>Bacteroidota</taxon>
        <taxon>Bacteroidia</taxon>
        <taxon>Marinilabiliales</taxon>
        <taxon>Marinilabiliaceae</taxon>
        <taxon>Carboxylicivirga</taxon>
    </lineage>
</organism>
<sequence>MSGTTIQQFTSNLLIELKNEYPEYEIRQMAKLILQHILQLSNTQLLMMSQELLKEEQLKQLREYAAQLKEHIPLQYIVGSTEFYGLEFKVNPSVLIPRPETEELVDWILKDKLAPESLLDIGTGSGCIAISLKANLPNTKVTAWDISDKALETAQNNATQLGHAVHFAQVDVLTHQADEAMYDCIVSNPPYVRELEKEMMAPNVLDNEPHTALFVSDHDPLIFYRTIAQLGQTTLKSNGHLYFEINEYLAKDMTDMLSQLGYSNIECRKDINGKDRMMKAVKR</sequence>
<dbReference type="EC" id="2.1.1.297" evidence="5"/>
<dbReference type="InterPro" id="IPR019874">
    <property type="entry name" value="RF_methyltr_PrmC"/>
</dbReference>
<evidence type="ECO:0000256" key="3">
    <source>
        <dbReference type="ARBA" id="ARBA00022691"/>
    </source>
</evidence>
<dbReference type="InterPro" id="IPR050320">
    <property type="entry name" value="N5-glutamine_MTase"/>
</dbReference>
<evidence type="ECO:0000313" key="9">
    <source>
        <dbReference type="Proteomes" id="UP000605676"/>
    </source>
</evidence>
<feature type="binding site" evidence="5">
    <location>
        <position position="188"/>
    </location>
    <ligand>
        <name>S-adenosyl-L-methionine</name>
        <dbReference type="ChEBI" id="CHEBI:59789"/>
    </ligand>
</feature>
<dbReference type="PANTHER" id="PTHR18895">
    <property type="entry name" value="HEMK METHYLTRANSFERASE"/>
    <property type="match status" value="1"/>
</dbReference>
<dbReference type="CDD" id="cd02440">
    <property type="entry name" value="AdoMet_MTases"/>
    <property type="match status" value="1"/>
</dbReference>
<evidence type="ECO:0000256" key="2">
    <source>
        <dbReference type="ARBA" id="ARBA00022679"/>
    </source>
</evidence>
<dbReference type="SUPFAM" id="SSF53335">
    <property type="entry name" value="S-adenosyl-L-methionine-dependent methyltransferases"/>
    <property type="match status" value="1"/>
</dbReference>
<dbReference type="Gene3D" id="3.40.50.150">
    <property type="entry name" value="Vaccinia Virus protein VP39"/>
    <property type="match status" value="1"/>
</dbReference>
<dbReference type="InterPro" id="IPR040758">
    <property type="entry name" value="PrmC_N"/>
</dbReference>
<keyword evidence="1 5" id="KW-0489">Methyltransferase</keyword>
<evidence type="ECO:0000259" key="7">
    <source>
        <dbReference type="Pfam" id="PF17827"/>
    </source>
</evidence>
<dbReference type="InterPro" id="IPR029063">
    <property type="entry name" value="SAM-dependent_MTases_sf"/>
</dbReference>
<reference evidence="8 9" key="1">
    <citation type="submission" date="2021-01" db="EMBL/GenBank/DDBJ databases">
        <title>Carboxyliciviraga sp.nov., isolated from coastal sediments.</title>
        <authorList>
            <person name="Lu D."/>
            <person name="Zhang T."/>
        </authorList>
    </citation>
    <scope>NUCLEOTIDE SEQUENCE [LARGE SCALE GENOMIC DNA]</scope>
    <source>
        <strain evidence="8 9">N1Y132</strain>
    </source>
</reference>
<protein>
    <recommendedName>
        <fullName evidence="5">Release factor glutamine methyltransferase</fullName>
        <shortName evidence="5">RF MTase</shortName>
        <ecNumber evidence="5">2.1.1.297</ecNumber>
    </recommendedName>
    <alternativeName>
        <fullName evidence="5">N5-glutamine methyltransferase PrmC</fullName>
    </alternativeName>
    <alternativeName>
        <fullName evidence="5">Protein-(glutamine-N5) MTase PrmC</fullName>
    </alternativeName>
    <alternativeName>
        <fullName evidence="5">Protein-glutamine N-methyltransferase PrmC</fullName>
    </alternativeName>
</protein>
<dbReference type="EMBL" id="JAENRR010000014">
    <property type="protein sequence ID" value="MBK3517328.1"/>
    <property type="molecule type" value="Genomic_DNA"/>
</dbReference>
<keyword evidence="9" id="KW-1185">Reference proteome</keyword>
<feature type="domain" description="Release factor glutamine methyltransferase N-terminal" evidence="7">
    <location>
        <begin position="27"/>
        <end position="79"/>
    </location>
</feature>
<evidence type="ECO:0000313" key="8">
    <source>
        <dbReference type="EMBL" id="MBK3517328.1"/>
    </source>
</evidence>
<comment type="caution">
    <text evidence="8">The sequence shown here is derived from an EMBL/GenBank/DDBJ whole genome shotgun (WGS) entry which is preliminary data.</text>
</comment>
<proteinExistence type="inferred from homology"/>
<name>A0ABS1HI28_9BACT</name>
<dbReference type="NCBIfam" id="TIGR03534">
    <property type="entry name" value="RF_mod_PrmC"/>
    <property type="match status" value="1"/>
</dbReference>
<dbReference type="Pfam" id="PF05175">
    <property type="entry name" value="MTS"/>
    <property type="match status" value="1"/>
</dbReference>
<dbReference type="PROSITE" id="PS00092">
    <property type="entry name" value="N6_MTASE"/>
    <property type="match status" value="1"/>
</dbReference>
<keyword evidence="2 5" id="KW-0808">Transferase</keyword>
<comment type="catalytic activity">
    <reaction evidence="4 5">
        <text>L-glutaminyl-[peptide chain release factor] + S-adenosyl-L-methionine = N(5)-methyl-L-glutaminyl-[peptide chain release factor] + S-adenosyl-L-homocysteine + H(+)</text>
        <dbReference type="Rhea" id="RHEA:42896"/>
        <dbReference type="Rhea" id="RHEA-COMP:10271"/>
        <dbReference type="Rhea" id="RHEA-COMP:10272"/>
        <dbReference type="ChEBI" id="CHEBI:15378"/>
        <dbReference type="ChEBI" id="CHEBI:30011"/>
        <dbReference type="ChEBI" id="CHEBI:57856"/>
        <dbReference type="ChEBI" id="CHEBI:59789"/>
        <dbReference type="ChEBI" id="CHEBI:61891"/>
        <dbReference type="EC" id="2.1.1.297"/>
    </reaction>
</comment>
<dbReference type="Proteomes" id="UP000605676">
    <property type="component" value="Unassembled WGS sequence"/>
</dbReference>
<gene>
    <name evidence="5 8" type="primary">prmC</name>
    <name evidence="8" type="ORF">JIV24_08250</name>
</gene>
<dbReference type="NCBIfam" id="TIGR00536">
    <property type="entry name" value="hemK_fam"/>
    <property type="match status" value="1"/>
</dbReference>
<dbReference type="GO" id="GO:0032259">
    <property type="term" value="P:methylation"/>
    <property type="evidence" value="ECO:0007669"/>
    <property type="project" value="UniProtKB-KW"/>
</dbReference>
<dbReference type="GO" id="GO:0102559">
    <property type="term" value="F:peptide chain release factor N(5)-glutamine methyltransferase activity"/>
    <property type="evidence" value="ECO:0007669"/>
    <property type="project" value="UniProtKB-EC"/>
</dbReference>